<proteinExistence type="inferred from homology"/>
<reference evidence="6" key="1">
    <citation type="submission" date="2018-05" db="EMBL/GenBank/DDBJ databases">
        <title>Azospirillum thermophila sp. nov., a novel isolated from hot spring.</title>
        <authorList>
            <person name="Zhao Z."/>
        </authorList>
    </citation>
    <scope>NUCLEOTIDE SEQUENCE [LARGE SCALE GENOMIC DNA]</scope>
    <source>
        <strain evidence="6">CFH 70021</strain>
        <plasmid evidence="6">unnamed5</plasmid>
    </source>
</reference>
<dbReference type="InterPro" id="IPR036086">
    <property type="entry name" value="ParB/Sulfiredoxin_sf"/>
</dbReference>
<dbReference type="SUPFAM" id="SSF110849">
    <property type="entry name" value="ParB/Sulfiredoxin"/>
    <property type="match status" value="1"/>
</dbReference>
<dbReference type="GO" id="GO:0003677">
    <property type="term" value="F:DNA binding"/>
    <property type="evidence" value="ECO:0007669"/>
    <property type="project" value="InterPro"/>
</dbReference>
<gene>
    <name evidence="5" type="ORF">DEW08_30395</name>
</gene>
<dbReference type="PANTHER" id="PTHR33375">
    <property type="entry name" value="CHROMOSOME-PARTITIONING PROTEIN PARB-RELATED"/>
    <property type="match status" value="1"/>
</dbReference>
<dbReference type="EMBL" id="CP029360">
    <property type="protein sequence ID" value="AWK90328.1"/>
    <property type="molecule type" value="Genomic_DNA"/>
</dbReference>
<dbReference type="InterPro" id="IPR004437">
    <property type="entry name" value="ParB/RepB/Spo0J"/>
</dbReference>
<keyword evidence="5" id="KW-0614">Plasmid</keyword>
<dbReference type="SUPFAM" id="SSF109709">
    <property type="entry name" value="KorB DNA-binding domain-like"/>
    <property type="match status" value="1"/>
</dbReference>
<comment type="similarity">
    <text evidence="1">Belongs to the ParB family.</text>
</comment>
<organism evidence="5 6">
    <name type="scientific">Azospirillum thermophilum</name>
    <dbReference type="NCBI Taxonomy" id="2202148"/>
    <lineage>
        <taxon>Bacteria</taxon>
        <taxon>Pseudomonadati</taxon>
        <taxon>Pseudomonadota</taxon>
        <taxon>Alphaproteobacteria</taxon>
        <taxon>Rhodospirillales</taxon>
        <taxon>Azospirillaceae</taxon>
        <taxon>Azospirillum</taxon>
    </lineage>
</organism>
<evidence type="ECO:0000256" key="1">
    <source>
        <dbReference type="ARBA" id="ARBA00006295"/>
    </source>
</evidence>
<dbReference type="OrthoDB" id="9813122at2"/>
<feature type="region of interest" description="Disordered" evidence="2">
    <location>
        <begin position="569"/>
        <end position="600"/>
    </location>
</feature>
<dbReference type="InterPro" id="IPR001387">
    <property type="entry name" value="Cro/C1-type_HTH"/>
</dbReference>
<evidence type="ECO:0000313" key="6">
    <source>
        <dbReference type="Proteomes" id="UP000245629"/>
    </source>
</evidence>
<feature type="domain" description="ParB-like N-terminal" evidence="3">
    <location>
        <begin position="90"/>
        <end position="191"/>
    </location>
</feature>
<feature type="domain" description="HTH cro/C1-type" evidence="4">
    <location>
        <begin position="14"/>
        <end position="70"/>
    </location>
</feature>
<sequence>MPDTTLLISPLAASLFERMRAAGMGIPDLAKAAGIPKASLERLFVGMATDLPAAELGAVAAFFGVEPEALTQAVQTGTGLPAKSFRGERVLLPLRVLRRSSRNPRKHFDPETLRQLADSIRSFGILQNLVVRHDPQPGQPEFVIVAGERRFRAASLLAEAGDLDPDQPIIPVAVVDADDARHTAMAILENLQREAVHPLDEAQGFADLIALDPDRWRPSTIAQEIGCSARHVQLRVGMLQKLCDQAQRAMRAGLLTVSQAYVLGTASHARQAEVLRHIDRYQTLQQLRDAVTDGLVPVTRAKFDLDGFAGRIITLDNGARYFADREEFLAAQRAAGKSLADAMAEAWAWAEFLEDGWFPANRFEPERSDEAGAGVLVLMHPITGVITIHDELLPRQEQARPAPAPAPAPEPETWTPSVAPQDQTTATQAPDATQRRRDEEQVAQLRQSLADRIAKDSRTALALLLADALRSEEDAGVLERGPSDDPGLPASLCRSGGPLATLGGDVMPIGRGRVAARDEEATGLILSRLMSMPMLQLLEAFAAWVADHLATPAGDLSPALRELARGYGIATPGQPQQSADQDAQDLVDRARQPDPAPDADLPLLITYSGGNQIDGRLMERFAVAVAPFIDGQRSVKVTLPDSKIGLQLSRCGDDESRYEISSYIDQSGCHWSHSCMSKTRVVAFLREWLRKEEAERRLTIH</sequence>
<keyword evidence="6" id="KW-1185">Reference proteome</keyword>
<evidence type="ECO:0008006" key="7">
    <source>
        <dbReference type="Google" id="ProtNLM"/>
    </source>
</evidence>
<protein>
    <recommendedName>
        <fullName evidence="7">ParB/Sulfiredoxin domain-containing protein</fullName>
    </recommendedName>
</protein>
<evidence type="ECO:0000313" key="5">
    <source>
        <dbReference type="EMBL" id="AWK90328.1"/>
    </source>
</evidence>
<geneLocation type="plasmid" evidence="5 6">
    <name>unnamed5</name>
</geneLocation>
<dbReference type="SMART" id="SM00470">
    <property type="entry name" value="ParB"/>
    <property type="match status" value="1"/>
</dbReference>
<evidence type="ECO:0000259" key="4">
    <source>
        <dbReference type="SMART" id="SM00530"/>
    </source>
</evidence>
<dbReference type="InterPro" id="IPR003115">
    <property type="entry name" value="ParB_N"/>
</dbReference>
<dbReference type="GO" id="GO:0007059">
    <property type="term" value="P:chromosome segregation"/>
    <property type="evidence" value="ECO:0007669"/>
    <property type="project" value="TreeGrafter"/>
</dbReference>
<accession>A0A2S2D0W6</accession>
<dbReference type="CDD" id="cd00093">
    <property type="entry name" value="HTH_XRE"/>
    <property type="match status" value="1"/>
</dbReference>
<dbReference type="Gene3D" id="1.10.10.2830">
    <property type="match status" value="1"/>
</dbReference>
<dbReference type="Gene3D" id="3.90.1530.30">
    <property type="match status" value="1"/>
</dbReference>
<dbReference type="InterPro" id="IPR050336">
    <property type="entry name" value="Chromosome_partition/occlusion"/>
</dbReference>
<evidence type="ECO:0000256" key="2">
    <source>
        <dbReference type="SAM" id="MobiDB-lite"/>
    </source>
</evidence>
<feature type="compositionally biased region" description="Low complexity" evidence="2">
    <location>
        <begin position="419"/>
        <end position="432"/>
    </location>
</feature>
<dbReference type="Proteomes" id="UP000245629">
    <property type="component" value="Plasmid unnamed5"/>
</dbReference>
<dbReference type="PANTHER" id="PTHR33375:SF7">
    <property type="entry name" value="CHROMOSOME 2-PARTITIONING PROTEIN PARB-RELATED"/>
    <property type="match status" value="1"/>
</dbReference>
<dbReference type="GO" id="GO:0005694">
    <property type="term" value="C:chromosome"/>
    <property type="evidence" value="ECO:0007669"/>
    <property type="project" value="TreeGrafter"/>
</dbReference>
<dbReference type="RefSeq" id="WP_109334533.1">
    <property type="nucleotide sequence ID" value="NZ_CP029360.1"/>
</dbReference>
<dbReference type="SMART" id="SM00530">
    <property type="entry name" value="HTH_XRE"/>
    <property type="match status" value="1"/>
</dbReference>
<evidence type="ECO:0000259" key="3">
    <source>
        <dbReference type="SMART" id="SM00470"/>
    </source>
</evidence>
<dbReference type="NCBIfam" id="TIGR00180">
    <property type="entry name" value="parB_part"/>
    <property type="match status" value="1"/>
</dbReference>
<name>A0A2S2D0W6_9PROT</name>
<feature type="region of interest" description="Disordered" evidence="2">
    <location>
        <begin position="398"/>
        <end position="443"/>
    </location>
</feature>
<dbReference type="Pfam" id="PF02195">
    <property type="entry name" value="ParB_N"/>
    <property type="match status" value="1"/>
</dbReference>
<dbReference type="KEGG" id="azz:DEW08_30395"/>
<dbReference type="AlphaFoldDB" id="A0A2S2D0W6"/>